<organism evidence="3 4">
    <name type="scientific">Coturnix japonica</name>
    <name type="common">Japanese quail</name>
    <name type="synonym">Coturnix coturnix japonica</name>
    <dbReference type="NCBI Taxonomy" id="93934"/>
    <lineage>
        <taxon>Eukaryota</taxon>
        <taxon>Metazoa</taxon>
        <taxon>Chordata</taxon>
        <taxon>Craniata</taxon>
        <taxon>Vertebrata</taxon>
        <taxon>Euteleostomi</taxon>
        <taxon>Archelosauria</taxon>
        <taxon>Archosauria</taxon>
        <taxon>Dinosauria</taxon>
        <taxon>Saurischia</taxon>
        <taxon>Theropoda</taxon>
        <taxon>Coelurosauria</taxon>
        <taxon>Aves</taxon>
        <taxon>Neognathae</taxon>
        <taxon>Galloanserae</taxon>
        <taxon>Galliformes</taxon>
        <taxon>Phasianidae</taxon>
        <taxon>Perdicinae</taxon>
        <taxon>Coturnix</taxon>
    </lineage>
</organism>
<evidence type="ECO:0008006" key="5">
    <source>
        <dbReference type="Google" id="ProtNLM"/>
    </source>
</evidence>
<protein>
    <recommendedName>
        <fullName evidence="5">DUF4515 domain-containing protein</fullName>
    </recommendedName>
</protein>
<accession>A0A8C2TI83</accession>
<name>A0A8C2TI83_COTJA</name>
<dbReference type="PANTHER" id="PTHR14845:SF0">
    <property type="entry name" value="DUF4515 DOMAIN-CONTAINING PROTEIN"/>
    <property type="match status" value="1"/>
</dbReference>
<dbReference type="PANTHER" id="PTHR14845">
    <property type="entry name" value="COILED-COIL DOMAIN-CONTAINING 166"/>
    <property type="match status" value="1"/>
</dbReference>
<feature type="region of interest" description="Disordered" evidence="2">
    <location>
        <begin position="153"/>
        <end position="209"/>
    </location>
</feature>
<keyword evidence="1" id="KW-0175">Coiled coil</keyword>
<feature type="compositionally biased region" description="Basic and acidic residues" evidence="2">
    <location>
        <begin position="17"/>
        <end position="35"/>
    </location>
</feature>
<evidence type="ECO:0000256" key="2">
    <source>
        <dbReference type="SAM" id="MobiDB-lite"/>
    </source>
</evidence>
<feature type="region of interest" description="Disordered" evidence="2">
    <location>
        <begin position="1"/>
        <end position="35"/>
    </location>
</feature>
<evidence type="ECO:0000256" key="1">
    <source>
        <dbReference type="SAM" id="Coils"/>
    </source>
</evidence>
<evidence type="ECO:0000313" key="3">
    <source>
        <dbReference type="Ensembl" id="ENSCJPP00005012609.1"/>
    </source>
</evidence>
<dbReference type="Ensembl" id="ENSCJPT00005018237.1">
    <property type="protein sequence ID" value="ENSCJPP00005012609.1"/>
    <property type="gene ID" value="ENSCJPG00005010725.1"/>
</dbReference>
<dbReference type="AlphaFoldDB" id="A0A8C2TI83"/>
<dbReference type="Proteomes" id="UP000694412">
    <property type="component" value="Chromosome 2"/>
</dbReference>
<reference evidence="3" key="3">
    <citation type="submission" date="2025-09" db="UniProtKB">
        <authorList>
            <consortium name="Ensembl"/>
        </authorList>
    </citation>
    <scope>IDENTIFICATION</scope>
</reference>
<evidence type="ECO:0000313" key="4">
    <source>
        <dbReference type="Proteomes" id="UP000694412"/>
    </source>
</evidence>
<sequence>MASKAKQGKQDSAGAGKNKEEPGIKDGDTSMETPVRERTLYLQEENRILTEHLNTYMGQVERFLRENKFLEEEAKQNRKESNIYLSYLTKHSQKCQNLIITLNEQNETDLSRVQKEKEELISLYAEKEKEVRDVLMEVETKYSLMNTEVEDLQPFKDMERQEGRKEEGKERRKARSPHCSRPSAPQPGPGPQPTAGRKSEAPTATPSRKPHRIWPLLTALRQFYGLCRPLYDRYRPLYGFCRAIYDLFTATADRFTAAAAQYLCAASSCSRTRSASRPFP</sequence>
<reference evidence="3" key="2">
    <citation type="submission" date="2025-08" db="UniProtKB">
        <authorList>
            <consortium name="Ensembl"/>
        </authorList>
    </citation>
    <scope>IDENTIFICATION</scope>
</reference>
<feature type="compositionally biased region" description="Basic and acidic residues" evidence="2">
    <location>
        <begin position="153"/>
        <end position="170"/>
    </location>
</feature>
<keyword evidence="4" id="KW-1185">Reference proteome</keyword>
<dbReference type="GeneTree" id="ENSGT00960000187265"/>
<proteinExistence type="predicted"/>
<feature type="coiled-coil region" evidence="1">
    <location>
        <begin position="53"/>
        <end position="130"/>
    </location>
</feature>
<reference evidence="3" key="1">
    <citation type="submission" date="2015-11" db="EMBL/GenBank/DDBJ databases">
        <authorList>
            <consortium name="International Coturnix japonica Genome Analysis Consortium"/>
            <person name="Warren W."/>
            <person name="Burt D.W."/>
            <person name="Antin P.B."/>
            <person name="Lanford R."/>
            <person name="Gros J."/>
            <person name="Wilson R.K."/>
        </authorList>
    </citation>
    <scope>NUCLEOTIDE SEQUENCE [LARGE SCALE GENOMIC DNA]</scope>
</reference>